<dbReference type="InterPro" id="IPR002016">
    <property type="entry name" value="Haem_peroxidase"/>
</dbReference>
<dbReference type="EMBL" id="SSTD01006251">
    <property type="protein sequence ID" value="TYK20555.1"/>
    <property type="molecule type" value="Genomic_DNA"/>
</dbReference>
<comment type="similarity">
    <text evidence="2">Belongs to the peroxidase family.</text>
</comment>
<reference evidence="4 5" key="1">
    <citation type="submission" date="2019-08" db="EMBL/GenBank/DDBJ databases">
        <title>Draft genome sequences of two oriental melons (Cucumis melo L. var makuwa).</title>
        <authorList>
            <person name="Kwon S.-Y."/>
        </authorList>
    </citation>
    <scope>NUCLEOTIDE SEQUENCE [LARGE SCALE GENOMIC DNA]</scope>
    <source>
        <strain evidence="5">cv. Chang Bougi</strain>
        <tissue evidence="4">Leaf</tissue>
    </source>
</reference>
<dbReference type="PANTHER" id="PTHR11807">
    <property type="entry name" value="ATPASES OF THE PP SUPERFAMILY-RELATED"/>
    <property type="match status" value="1"/>
</dbReference>
<dbReference type="Gene3D" id="3.40.50.620">
    <property type="entry name" value="HUPs"/>
    <property type="match status" value="1"/>
</dbReference>
<dbReference type="PANTHER" id="PTHR11807:SF12">
    <property type="entry name" value="CYTOPLASMIC TRNA 2-THIOLATION PROTEIN 1"/>
    <property type="match status" value="1"/>
</dbReference>
<dbReference type="Proteomes" id="UP000321947">
    <property type="component" value="Unassembled WGS sequence"/>
</dbReference>
<evidence type="ECO:0000313" key="4">
    <source>
        <dbReference type="EMBL" id="TYK20555.1"/>
    </source>
</evidence>
<name>A0A5D3DAG6_CUCMM</name>
<comment type="caution">
    <text evidence="4">The sequence shown here is derived from an EMBL/GenBank/DDBJ whole genome shotgun (WGS) entry which is preliminary data.</text>
</comment>
<dbReference type="Gene3D" id="1.10.520.10">
    <property type="match status" value="1"/>
</dbReference>
<gene>
    <name evidence="4" type="ORF">E5676_scaffold237G001430</name>
</gene>
<keyword evidence="1" id="KW-0808">Transferase</keyword>
<dbReference type="GO" id="GO:0020037">
    <property type="term" value="F:heme binding"/>
    <property type="evidence" value="ECO:0007669"/>
    <property type="project" value="InterPro"/>
</dbReference>
<dbReference type="GO" id="GO:0002143">
    <property type="term" value="P:tRNA wobble position uridine thiolation"/>
    <property type="evidence" value="ECO:0007669"/>
    <property type="project" value="TreeGrafter"/>
</dbReference>
<dbReference type="GO" id="GO:0000049">
    <property type="term" value="F:tRNA binding"/>
    <property type="evidence" value="ECO:0007669"/>
    <property type="project" value="TreeGrafter"/>
</dbReference>
<organism evidence="4 5">
    <name type="scientific">Cucumis melo var. makuwa</name>
    <name type="common">Oriental melon</name>
    <dbReference type="NCBI Taxonomy" id="1194695"/>
    <lineage>
        <taxon>Eukaryota</taxon>
        <taxon>Viridiplantae</taxon>
        <taxon>Streptophyta</taxon>
        <taxon>Embryophyta</taxon>
        <taxon>Tracheophyta</taxon>
        <taxon>Spermatophyta</taxon>
        <taxon>Magnoliopsida</taxon>
        <taxon>eudicotyledons</taxon>
        <taxon>Gunneridae</taxon>
        <taxon>Pentapetalae</taxon>
        <taxon>rosids</taxon>
        <taxon>fabids</taxon>
        <taxon>Cucurbitales</taxon>
        <taxon>Cucurbitaceae</taxon>
        <taxon>Benincaseae</taxon>
        <taxon>Cucumis</taxon>
    </lineage>
</organism>
<dbReference type="InterPro" id="IPR010255">
    <property type="entry name" value="Haem_peroxidase_sf"/>
</dbReference>
<evidence type="ECO:0000256" key="2">
    <source>
        <dbReference type="RuleBase" id="RU004241"/>
    </source>
</evidence>
<dbReference type="GO" id="GO:0005739">
    <property type="term" value="C:mitochondrion"/>
    <property type="evidence" value="ECO:0007669"/>
    <property type="project" value="TreeGrafter"/>
</dbReference>
<dbReference type="GO" id="GO:0002144">
    <property type="term" value="C:cytosolic tRNA wobble base thiouridylase complex"/>
    <property type="evidence" value="ECO:0007669"/>
    <property type="project" value="TreeGrafter"/>
</dbReference>
<dbReference type="GO" id="GO:0006979">
    <property type="term" value="P:response to oxidative stress"/>
    <property type="evidence" value="ECO:0007669"/>
    <property type="project" value="InterPro"/>
</dbReference>
<accession>A0A5D3DAG6</accession>
<evidence type="ECO:0000256" key="1">
    <source>
        <dbReference type="ARBA" id="ARBA00022679"/>
    </source>
</evidence>
<dbReference type="InterPro" id="IPR014729">
    <property type="entry name" value="Rossmann-like_a/b/a_fold"/>
</dbReference>
<dbReference type="PROSITE" id="PS50873">
    <property type="entry name" value="PEROXIDASE_4"/>
    <property type="match status" value="1"/>
</dbReference>
<protein>
    <submittedName>
        <fullName evidence="4">Cytoplasmic tRNA 2-thiolation protein 1-like</fullName>
    </submittedName>
</protein>
<dbReference type="GO" id="GO:0004601">
    <property type="term" value="F:peroxidase activity"/>
    <property type="evidence" value="ECO:0007669"/>
    <property type="project" value="InterPro"/>
</dbReference>
<dbReference type="Gene3D" id="1.10.420.10">
    <property type="entry name" value="Peroxidase, domain 2"/>
    <property type="match status" value="1"/>
</dbReference>
<evidence type="ECO:0000259" key="3">
    <source>
        <dbReference type="PROSITE" id="PS50873"/>
    </source>
</evidence>
<feature type="domain" description="Plant heme peroxidase family profile" evidence="3">
    <location>
        <begin position="5"/>
        <end position="244"/>
    </location>
</feature>
<proteinExistence type="inferred from homology"/>
<dbReference type="SUPFAM" id="SSF48113">
    <property type="entry name" value="Heme-dependent peroxidases"/>
    <property type="match status" value="1"/>
</dbReference>
<dbReference type="SUPFAM" id="SSF52402">
    <property type="entry name" value="Adenine nucleotide alpha hydrolases-like"/>
    <property type="match status" value="1"/>
</dbReference>
<dbReference type="GO" id="GO:0016740">
    <property type="term" value="F:transferase activity"/>
    <property type="evidence" value="ECO:0007669"/>
    <property type="project" value="UniProtKB-KW"/>
</dbReference>
<dbReference type="AlphaFoldDB" id="A0A5D3DAG6"/>
<sequence length="273" mass="30753">MHIQTLSPVLTLAIASNSVIVLAGGRGWEVQLERRDSGIAYRSGAVNNLQSPFEPLENLTIKFANVGLNSTNLVSLSGILYSLFGSMYIKLMEFFLLKALDRVVALLKVVRLATGHNAIDMVGTILLNILRGDIARLSRCTKLITDEDGPIPRCKPFKYTYGKKIFNTKNAYRQEEIDEIRIEWAAFVSSAQADSLIKRSQFETKGSRHSVLSLLTDGPYVGNSPQVHRVEKKRKQMADIARVCLEEALRPMEERVDQKRCPLKFEWMTKLPI</sequence>
<evidence type="ECO:0000313" key="5">
    <source>
        <dbReference type="Proteomes" id="UP000321947"/>
    </source>
</evidence>
<dbReference type="Pfam" id="PF00141">
    <property type="entry name" value="peroxidase"/>
    <property type="match status" value="1"/>
</dbReference>